<reference evidence="3" key="1">
    <citation type="journal article" date="2019" name="Int. J. Syst. Evol. Microbiol.">
        <title>The Global Catalogue of Microorganisms (GCM) 10K type strain sequencing project: providing services to taxonomists for standard genome sequencing and annotation.</title>
        <authorList>
            <consortium name="The Broad Institute Genomics Platform"/>
            <consortium name="The Broad Institute Genome Sequencing Center for Infectious Disease"/>
            <person name="Wu L."/>
            <person name="Ma J."/>
        </authorList>
    </citation>
    <scope>NUCLEOTIDE SEQUENCE [LARGE SCALE GENOMIC DNA]</scope>
    <source>
        <strain evidence="3">TISTR 1535</strain>
    </source>
</reference>
<dbReference type="PROSITE" id="PS50965">
    <property type="entry name" value="NERD"/>
    <property type="match status" value="1"/>
</dbReference>
<feature type="domain" description="NERD" evidence="1">
    <location>
        <begin position="39"/>
        <end position="149"/>
    </location>
</feature>
<evidence type="ECO:0000313" key="2">
    <source>
        <dbReference type="EMBL" id="MFD2759835.1"/>
    </source>
</evidence>
<dbReference type="Proteomes" id="UP001597502">
    <property type="component" value="Unassembled WGS sequence"/>
</dbReference>
<dbReference type="EMBL" id="JBHUNA010000003">
    <property type="protein sequence ID" value="MFD2759835.1"/>
    <property type="molecule type" value="Genomic_DNA"/>
</dbReference>
<sequence length="303" mass="35119">MLVPYKSRSKPAELITLELLNPRMKLTGKDKRHYLNLKKGYEGEKQFDTLTEQLQCECLIVNELLLEVNNTTFQIDTLIITHGKINVYEVKNHEGDYCYESDKLFKKPHLEIINPLHQLSRSEALLRQLLLSLGSNFPIDASVLFINPEFTLYQAPPDKPIIFHSQLNRYMNQLSSLPSKLTKYDKKLADQLVALHITDSPFDRLPSYDYGQLRKGIVCPKCHSLAMLIEKRKCVCQKCDFKESSSDAILRSIKEYKFLFPNGKITTNTIHDWCRVVPSKKIIRSILASHFRAVGVHQWTYYV</sequence>
<dbReference type="InterPro" id="IPR011528">
    <property type="entry name" value="NERD"/>
</dbReference>
<proteinExistence type="predicted"/>
<evidence type="ECO:0000259" key="1">
    <source>
        <dbReference type="PROSITE" id="PS50965"/>
    </source>
</evidence>
<comment type="caution">
    <text evidence="2">The sequence shown here is derived from an EMBL/GenBank/DDBJ whole genome shotgun (WGS) entry which is preliminary data.</text>
</comment>
<protein>
    <submittedName>
        <fullName evidence="2">Nuclease-related domain-containing protein</fullName>
    </submittedName>
</protein>
<name>A0ABW5V5F3_9BACI</name>
<dbReference type="RefSeq" id="WP_382390692.1">
    <property type="nucleotide sequence ID" value="NZ_JBHUNA010000003.1"/>
</dbReference>
<dbReference type="Pfam" id="PF08378">
    <property type="entry name" value="NERD"/>
    <property type="match status" value="1"/>
</dbReference>
<evidence type="ECO:0000313" key="3">
    <source>
        <dbReference type="Proteomes" id="UP001597502"/>
    </source>
</evidence>
<gene>
    <name evidence="2" type="ORF">ACFSUO_02375</name>
</gene>
<accession>A0ABW5V5F3</accession>
<organism evidence="2 3">
    <name type="scientific">Lentibacillus juripiscarius</name>
    <dbReference type="NCBI Taxonomy" id="257446"/>
    <lineage>
        <taxon>Bacteria</taxon>
        <taxon>Bacillati</taxon>
        <taxon>Bacillota</taxon>
        <taxon>Bacilli</taxon>
        <taxon>Bacillales</taxon>
        <taxon>Bacillaceae</taxon>
        <taxon>Lentibacillus</taxon>
    </lineage>
</organism>
<keyword evidence="3" id="KW-1185">Reference proteome</keyword>